<organism evidence="1 2">
    <name type="scientific">Chitinophaga skermanii</name>
    <dbReference type="NCBI Taxonomy" id="331697"/>
    <lineage>
        <taxon>Bacteria</taxon>
        <taxon>Pseudomonadati</taxon>
        <taxon>Bacteroidota</taxon>
        <taxon>Chitinophagia</taxon>
        <taxon>Chitinophagales</taxon>
        <taxon>Chitinophagaceae</taxon>
        <taxon>Chitinophaga</taxon>
    </lineage>
</organism>
<dbReference type="EMBL" id="QLLL01000003">
    <property type="protein sequence ID" value="RAJ06811.1"/>
    <property type="molecule type" value="Genomic_DNA"/>
</dbReference>
<dbReference type="Gene3D" id="3.40.30.10">
    <property type="entry name" value="Glutaredoxin"/>
    <property type="match status" value="1"/>
</dbReference>
<name>A0A327QRE2_9BACT</name>
<keyword evidence="2" id="KW-1185">Reference proteome</keyword>
<dbReference type="Pfam" id="PF14595">
    <property type="entry name" value="Thioredoxin_9"/>
    <property type="match status" value="1"/>
</dbReference>
<protein>
    <submittedName>
        <fullName evidence="1">Thioredoxin-like protein</fullName>
    </submittedName>
</protein>
<reference evidence="1 2" key="1">
    <citation type="submission" date="2018-06" db="EMBL/GenBank/DDBJ databases">
        <title>Genomic Encyclopedia of Archaeal and Bacterial Type Strains, Phase II (KMG-II): from individual species to whole genera.</title>
        <authorList>
            <person name="Goeker M."/>
        </authorList>
    </citation>
    <scope>NUCLEOTIDE SEQUENCE [LARGE SCALE GENOMIC DNA]</scope>
    <source>
        <strain evidence="1 2">DSM 23857</strain>
    </source>
</reference>
<comment type="caution">
    <text evidence="1">The sequence shown here is derived from an EMBL/GenBank/DDBJ whole genome shotgun (WGS) entry which is preliminary data.</text>
</comment>
<evidence type="ECO:0000313" key="2">
    <source>
        <dbReference type="Proteomes" id="UP000249547"/>
    </source>
</evidence>
<gene>
    <name evidence="1" type="ORF">LX64_01938</name>
</gene>
<dbReference type="AlphaFoldDB" id="A0A327QRE2"/>
<proteinExistence type="predicted"/>
<dbReference type="RefSeq" id="WP_111597396.1">
    <property type="nucleotide sequence ID" value="NZ_QLLL01000003.1"/>
</dbReference>
<sequence>MEKLVIDLSGALDYVEYRALVHELVQAGKASWDEAITYTPEYTKLNEQRMNRLDKTVKLEPALIAALEALPGKYLWRVLTEPWCGDAAQSIPVMEIASKVNKNVQIEYLLRDKHPELMQQYLTNGGKSIPKLICYNAETMEPMWHWGPRPTELQAMVMQMNKENVLPFEERAERLHKWYAVDKTKSIQAELLALIAGK</sequence>
<dbReference type="SUPFAM" id="SSF52833">
    <property type="entry name" value="Thioredoxin-like"/>
    <property type="match status" value="1"/>
</dbReference>
<dbReference type="InterPro" id="IPR036249">
    <property type="entry name" value="Thioredoxin-like_sf"/>
</dbReference>
<evidence type="ECO:0000313" key="1">
    <source>
        <dbReference type="EMBL" id="RAJ06811.1"/>
    </source>
</evidence>
<accession>A0A327QRE2</accession>
<dbReference type="OrthoDB" id="6120799at2"/>
<dbReference type="Proteomes" id="UP000249547">
    <property type="component" value="Unassembled WGS sequence"/>
</dbReference>